<dbReference type="OrthoDB" id="184583at2759"/>
<keyword evidence="3" id="KW-0677">Repeat</keyword>
<dbReference type="PANTHER" id="PTHR24113">
    <property type="entry name" value="RAN GTPASE-ACTIVATING PROTEIN 1"/>
    <property type="match status" value="1"/>
</dbReference>
<dbReference type="GO" id="GO:0000054">
    <property type="term" value="P:ribosomal subunit export from nucleus"/>
    <property type="evidence" value="ECO:0007669"/>
    <property type="project" value="EnsemblFungi"/>
</dbReference>
<proteinExistence type="predicted"/>
<feature type="region of interest" description="Disordered" evidence="4">
    <location>
        <begin position="343"/>
        <end position="431"/>
    </location>
</feature>
<dbReference type="Gene3D" id="3.80.10.10">
    <property type="entry name" value="Ribonuclease Inhibitor"/>
    <property type="match status" value="1"/>
</dbReference>
<dbReference type="STRING" id="1168221.R7YJC3"/>
<keyword evidence="2" id="KW-0433">Leucine-rich repeat</keyword>
<feature type="compositionally biased region" description="Basic and acidic residues" evidence="4">
    <location>
        <begin position="391"/>
        <end position="419"/>
    </location>
</feature>
<accession>R7YJC3</accession>
<reference evidence="6" key="1">
    <citation type="submission" date="2012-06" db="EMBL/GenBank/DDBJ databases">
        <title>The genome sequence of Coniosporium apollinis CBS 100218.</title>
        <authorList>
            <consortium name="The Broad Institute Genome Sequencing Platform"/>
            <person name="Cuomo C."/>
            <person name="Gorbushina A."/>
            <person name="Noack S."/>
            <person name="Walker B."/>
            <person name="Young S.K."/>
            <person name="Zeng Q."/>
            <person name="Gargeya S."/>
            <person name="Fitzgerald M."/>
            <person name="Haas B."/>
            <person name="Abouelleil A."/>
            <person name="Alvarado L."/>
            <person name="Arachchi H.M."/>
            <person name="Berlin A.M."/>
            <person name="Chapman S.B."/>
            <person name="Goldberg J."/>
            <person name="Griggs A."/>
            <person name="Gujja S."/>
            <person name="Hansen M."/>
            <person name="Howarth C."/>
            <person name="Imamovic A."/>
            <person name="Larimer J."/>
            <person name="McCowan C."/>
            <person name="Montmayeur A."/>
            <person name="Murphy C."/>
            <person name="Neiman D."/>
            <person name="Pearson M."/>
            <person name="Priest M."/>
            <person name="Roberts A."/>
            <person name="Saif S."/>
            <person name="Shea T."/>
            <person name="Sisk P."/>
            <person name="Sykes S."/>
            <person name="Wortman J."/>
            <person name="Nusbaum C."/>
            <person name="Birren B."/>
        </authorList>
    </citation>
    <scope>NUCLEOTIDE SEQUENCE [LARGE SCALE GENOMIC DNA]</scope>
    <source>
        <strain evidence="6">CBS 100218</strain>
    </source>
</reference>
<dbReference type="eggNOG" id="KOG1909">
    <property type="taxonomic scope" value="Eukaryota"/>
</dbReference>
<feature type="compositionally biased region" description="Acidic residues" evidence="4">
    <location>
        <begin position="351"/>
        <end position="390"/>
    </location>
</feature>
<dbReference type="OMA" id="NGSMEAW"/>
<dbReference type="EMBL" id="JH767557">
    <property type="protein sequence ID" value="EON61978.1"/>
    <property type="molecule type" value="Genomic_DNA"/>
</dbReference>
<dbReference type="GO" id="GO:0034399">
    <property type="term" value="C:nuclear periphery"/>
    <property type="evidence" value="ECO:0007669"/>
    <property type="project" value="EnsemblFungi"/>
</dbReference>
<dbReference type="SUPFAM" id="SSF52047">
    <property type="entry name" value="RNI-like"/>
    <property type="match status" value="1"/>
</dbReference>
<evidence type="ECO:0008006" key="7">
    <source>
        <dbReference type="Google" id="ProtNLM"/>
    </source>
</evidence>
<evidence type="ECO:0000256" key="4">
    <source>
        <dbReference type="SAM" id="MobiDB-lite"/>
    </source>
</evidence>
<evidence type="ECO:0000313" key="5">
    <source>
        <dbReference type="EMBL" id="EON61978.1"/>
    </source>
</evidence>
<dbReference type="GO" id="GO:0000781">
    <property type="term" value="C:chromosome, telomeric region"/>
    <property type="evidence" value="ECO:0007669"/>
    <property type="project" value="GOC"/>
</dbReference>
<dbReference type="GO" id="GO:0031267">
    <property type="term" value="F:small GTPase binding"/>
    <property type="evidence" value="ECO:0007669"/>
    <property type="project" value="EnsemblFungi"/>
</dbReference>
<dbReference type="CDD" id="cd00116">
    <property type="entry name" value="LRR_RI"/>
    <property type="match status" value="1"/>
</dbReference>
<evidence type="ECO:0000256" key="3">
    <source>
        <dbReference type="ARBA" id="ARBA00022737"/>
    </source>
</evidence>
<dbReference type="HOGENOM" id="CLU_028747_3_0_1"/>
<dbReference type="RefSeq" id="XP_007777295.1">
    <property type="nucleotide sequence ID" value="XM_007779105.1"/>
</dbReference>
<dbReference type="AlphaFoldDB" id="R7YJC3"/>
<evidence type="ECO:0000256" key="1">
    <source>
        <dbReference type="ARBA" id="ARBA00022468"/>
    </source>
</evidence>
<dbReference type="GO" id="GO:0006611">
    <property type="term" value="P:protein export from nucleus"/>
    <property type="evidence" value="ECO:0007669"/>
    <property type="project" value="EnsemblFungi"/>
</dbReference>
<gene>
    <name evidence="5" type="ORF">W97_01196</name>
</gene>
<sequence length="431" mass="46885">MGSSKIFSLEGKGLKLDTAADIEPHIKELVDNQDVEEVRFQGNTLGVEASEALAKVLDTKKKLQTANLADIFTSRLLSEIPPALDALLKALLALPSLHTINLSDNAFGLNTQAPLVSFLAAHVPLRHLILNNNGLGPAAGTLIANALSELAEKKAAARKEGGGDDSNDVPDLETVICGRNRLENGSMAAWAKAFAAHTGVREVKMVQNGIRQEGITLLLKKGLRHAAGLRTLDLQDNTFTAMGARALSDVVGGWTELVELGVGDSLLSARGGVMLATALAEGKNGKLEVLRLQFNDIDAKGVKGVADALEKMPKLRRVELNGNKFSEEDVAVDRLREALSERKEKVAKEVDDTDDDYWGLDELDELEEEDEEEEEDVADEEEREEEEDVDADKKAEKELERVEQAEDEKVAQKDDKEVDQLADLLGKTELK</sequence>
<dbReference type="GO" id="GO:0031509">
    <property type="term" value="P:subtelomeric heterochromatin formation"/>
    <property type="evidence" value="ECO:0007669"/>
    <property type="project" value="EnsemblFungi"/>
</dbReference>
<name>R7YJC3_CONA1</name>
<dbReference type="InterPro" id="IPR027038">
    <property type="entry name" value="RanGap"/>
</dbReference>
<protein>
    <recommendedName>
        <fullName evidence="7">Ran GTPase-activating protein 1</fullName>
    </recommendedName>
</protein>
<dbReference type="GO" id="GO:0048471">
    <property type="term" value="C:perinuclear region of cytoplasm"/>
    <property type="evidence" value="ECO:0007669"/>
    <property type="project" value="TreeGrafter"/>
</dbReference>
<dbReference type="GO" id="GO:0006606">
    <property type="term" value="P:protein import into nucleus"/>
    <property type="evidence" value="ECO:0007669"/>
    <property type="project" value="EnsemblFungi"/>
</dbReference>
<evidence type="ECO:0000256" key="2">
    <source>
        <dbReference type="ARBA" id="ARBA00022614"/>
    </source>
</evidence>
<dbReference type="Pfam" id="PF13516">
    <property type="entry name" value="LRR_6"/>
    <property type="match status" value="2"/>
</dbReference>
<dbReference type="GO" id="GO:0006409">
    <property type="term" value="P:tRNA export from nucleus"/>
    <property type="evidence" value="ECO:0007669"/>
    <property type="project" value="EnsemblFungi"/>
</dbReference>
<dbReference type="GeneID" id="19898507"/>
<dbReference type="InterPro" id="IPR001611">
    <property type="entry name" value="Leu-rich_rpt"/>
</dbReference>
<organism evidence="5 6">
    <name type="scientific">Coniosporium apollinis (strain CBS 100218)</name>
    <name type="common">Rock-inhabiting black yeast</name>
    <dbReference type="NCBI Taxonomy" id="1168221"/>
    <lineage>
        <taxon>Eukaryota</taxon>
        <taxon>Fungi</taxon>
        <taxon>Dikarya</taxon>
        <taxon>Ascomycota</taxon>
        <taxon>Pezizomycotina</taxon>
        <taxon>Dothideomycetes</taxon>
        <taxon>Dothideomycetes incertae sedis</taxon>
        <taxon>Coniosporium</taxon>
    </lineage>
</organism>
<keyword evidence="6" id="KW-1185">Reference proteome</keyword>
<dbReference type="Proteomes" id="UP000016924">
    <property type="component" value="Unassembled WGS sequence"/>
</dbReference>
<dbReference type="GO" id="GO:0005096">
    <property type="term" value="F:GTPase activator activity"/>
    <property type="evidence" value="ECO:0007669"/>
    <property type="project" value="UniProtKB-KW"/>
</dbReference>
<dbReference type="GO" id="GO:0005829">
    <property type="term" value="C:cytosol"/>
    <property type="evidence" value="ECO:0007669"/>
    <property type="project" value="EnsemblFungi"/>
</dbReference>
<dbReference type="GO" id="GO:0006404">
    <property type="term" value="P:RNA import into nucleus"/>
    <property type="evidence" value="ECO:0007669"/>
    <property type="project" value="EnsemblFungi"/>
</dbReference>
<evidence type="ECO:0000313" key="6">
    <source>
        <dbReference type="Proteomes" id="UP000016924"/>
    </source>
</evidence>
<dbReference type="InterPro" id="IPR032675">
    <property type="entry name" value="LRR_dom_sf"/>
</dbReference>
<dbReference type="SMART" id="SM00368">
    <property type="entry name" value="LRR_RI"/>
    <property type="match status" value="7"/>
</dbReference>
<dbReference type="PANTHER" id="PTHR24113:SF12">
    <property type="entry name" value="RAN GTPASE-ACTIVATING PROTEIN 1"/>
    <property type="match status" value="1"/>
</dbReference>
<keyword evidence="1" id="KW-0343">GTPase activation</keyword>